<protein>
    <submittedName>
        <fullName evidence="2">Uncharacterized protein</fullName>
    </submittedName>
</protein>
<keyword evidence="1" id="KW-0472">Membrane</keyword>
<keyword evidence="1" id="KW-1133">Transmembrane helix</keyword>
<evidence type="ECO:0000313" key="2">
    <source>
        <dbReference type="EMBL" id="ECZ5738418.1"/>
    </source>
</evidence>
<name>A0A430Y4D9_CAMJU</name>
<sequence>MFFAPLKGASLALQAYLGSLVILGLGLNCLQFIANSLLLGVSCNKIAFSYLYHNRFKNLFCYNFCLKFKFLRKIYALW</sequence>
<reference evidence="2 3" key="1">
    <citation type="submission" date="2019-10" db="EMBL/GenBank/DDBJ databases">
        <authorList>
            <consortium name="PulseNet: The National Subtyping Network for Foodborne Disease Surveillance"/>
            <person name="Tarr C.L."/>
            <person name="Trees E."/>
            <person name="Katz L.S."/>
            <person name="Carleton-Romer H.A."/>
            <person name="Stroika S."/>
            <person name="Kucerova Z."/>
            <person name="Roache K.F."/>
            <person name="Sabol A.L."/>
            <person name="Besser J."/>
            <person name="Gerner-Smidt P."/>
        </authorList>
    </citation>
    <scope>NUCLEOTIDE SEQUENCE [LARGE SCALE GENOMIC DNA]</scope>
    <source>
        <strain evidence="2 3">PNUSAC012091</strain>
    </source>
</reference>
<comment type="caution">
    <text evidence="2">The sequence shown here is derived from an EMBL/GenBank/DDBJ whole genome shotgun (WGS) entry which is preliminary data.</text>
</comment>
<keyword evidence="1" id="KW-0812">Transmembrane</keyword>
<accession>A0A430Y4D9</accession>
<proteinExistence type="predicted"/>
<dbReference type="AlphaFoldDB" id="A0A430Y4D9"/>
<dbReference type="EMBL" id="AALHBX010000012">
    <property type="protein sequence ID" value="ECZ5738418.1"/>
    <property type="molecule type" value="Genomic_DNA"/>
</dbReference>
<organism evidence="2 3">
    <name type="scientific">Campylobacter jejuni</name>
    <dbReference type="NCBI Taxonomy" id="197"/>
    <lineage>
        <taxon>Bacteria</taxon>
        <taxon>Pseudomonadati</taxon>
        <taxon>Campylobacterota</taxon>
        <taxon>Epsilonproteobacteria</taxon>
        <taxon>Campylobacterales</taxon>
        <taxon>Campylobacteraceae</taxon>
        <taxon>Campylobacter</taxon>
    </lineage>
</organism>
<dbReference type="Proteomes" id="UP000421425">
    <property type="component" value="Unassembled WGS sequence"/>
</dbReference>
<feature type="transmembrane region" description="Helical" evidence="1">
    <location>
        <begin position="20"/>
        <end position="41"/>
    </location>
</feature>
<evidence type="ECO:0000256" key="1">
    <source>
        <dbReference type="SAM" id="Phobius"/>
    </source>
</evidence>
<evidence type="ECO:0000313" key="3">
    <source>
        <dbReference type="Proteomes" id="UP000421425"/>
    </source>
</evidence>
<gene>
    <name evidence="2" type="ORF">F8Y55_07195</name>
</gene>